<evidence type="ECO:0000313" key="2">
    <source>
        <dbReference type="EMBL" id="TQK96207.1"/>
    </source>
</evidence>
<dbReference type="InterPro" id="IPR001387">
    <property type="entry name" value="Cro/C1-type_HTH"/>
</dbReference>
<dbReference type="InterPro" id="IPR010982">
    <property type="entry name" value="Lambda_DNA-bd_dom_sf"/>
</dbReference>
<protein>
    <submittedName>
        <fullName evidence="2">Helix-turn-helix protein</fullName>
    </submittedName>
</protein>
<dbReference type="Pfam" id="PF19054">
    <property type="entry name" value="DUF5753"/>
    <property type="match status" value="1"/>
</dbReference>
<dbReference type="PROSITE" id="PS50943">
    <property type="entry name" value="HTH_CROC1"/>
    <property type="match status" value="1"/>
</dbReference>
<dbReference type="Pfam" id="PF13560">
    <property type="entry name" value="HTH_31"/>
    <property type="match status" value="1"/>
</dbReference>
<dbReference type="OrthoDB" id="2897536at2"/>
<sequence length="279" mass="31760">MAIEDNPISRVRYGEELRRRREAAGLTQEELGQLVAMSRTHIAHIEAGRRRPDVEDARRLDKVLNTGGFFERFLPVLDGRKVAEYFEEALEYEGRAREIREYAPAVVPGLLQTREYASEVLGFGYPRRSDEELEELVATRLERARILDSFHSPEVCCLLDEAVLRRVVGGPLVMCEQLRHIAELGASRRIRVHVLPYSLGAHALQAGFLSLMWFEDLPPIAYAEGVKSGRIIELPSMVRECQEIYDQALGDALSHRKSLDLLRSVAEDYEHEAQRALHS</sequence>
<dbReference type="Gene3D" id="1.10.260.40">
    <property type="entry name" value="lambda repressor-like DNA-binding domains"/>
    <property type="match status" value="1"/>
</dbReference>
<gene>
    <name evidence="2" type="ORF">FB563_1143</name>
</gene>
<evidence type="ECO:0000259" key="1">
    <source>
        <dbReference type="PROSITE" id="PS50943"/>
    </source>
</evidence>
<dbReference type="RefSeq" id="WP_055705728.1">
    <property type="nucleotide sequence ID" value="NZ_JBPJFI010000001.1"/>
</dbReference>
<dbReference type="GO" id="GO:0003677">
    <property type="term" value="F:DNA binding"/>
    <property type="evidence" value="ECO:0007669"/>
    <property type="project" value="InterPro"/>
</dbReference>
<dbReference type="AlphaFoldDB" id="A0A542UAU5"/>
<dbReference type="InterPro" id="IPR043917">
    <property type="entry name" value="DUF5753"/>
</dbReference>
<accession>A0A542UAU5</accession>
<name>A0A542UAU5_9ACTN</name>
<reference evidence="2 3" key="1">
    <citation type="submission" date="2019-06" db="EMBL/GenBank/DDBJ databases">
        <title>Sequencing the genomes of 1000 actinobacteria strains.</title>
        <authorList>
            <person name="Klenk H.-P."/>
        </authorList>
    </citation>
    <scope>NUCLEOTIDE SEQUENCE [LARGE SCALE GENOMIC DNA]</scope>
    <source>
        <strain evidence="2 3">DSM 41929</strain>
    </source>
</reference>
<keyword evidence="3" id="KW-1185">Reference proteome</keyword>
<organism evidence="2 3">
    <name type="scientific">Streptomyces puniciscabiei</name>
    <dbReference type="NCBI Taxonomy" id="164348"/>
    <lineage>
        <taxon>Bacteria</taxon>
        <taxon>Bacillati</taxon>
        <taxon>Actinomycetota</taxon>
        <taxon>Actinomycetes</taxon>
        <taxon>Kitasatosporales</taxon>
        <taxon>Streptomycetaceae</taxon>
        <taxon>Streptomyces</taxon>
    </lineage>
</organism>
<dbReference type="SMART" id="SM00530">
    <property type="entry name" value="HTH_XRE"/>
    <property type="match status" value="1"/>
</dbReference>
<dbReference type="EMBL" id="VFNX01000001">
    <property type="protein sequence ID" value="TQK96207.1"/>
    <property type="molecule type" value="Genomic_DNA"/>
</dbReference>
<comment type="caution">
    <text evidence="2">The sequence shown here is derived from an EMBL/GenBank/DDBJ whole genome shotgun (WGS) entry which is preliminary data.</text>
</comment>
<dbReference type="SUPFAM" id="SSF47413">
    <property type="entry name" value="lambda repressor-like DNA-binding domains"/>
    <property type="match status" value="1"/>
</dbReference>
<evidence type="ECO:0000313" key="3">
    <source>
        <dbReference type="Proteomes" id="UP000318103"/>
    </source>
</evidence>
<feature type="domain" description="HTH cro/C1-type" evidence="1">
    <location>
        <begin position="17"/>
        <end position="70"/>
    </location>
</feature>
<dbReference type="CDD" id="cd00093">
    <property type="entry name" value="HTH_XRE"/>
    <property type="match status" value="1"/>
</dbReference>
<dbReference type="Proteomes" id="UP000318103">
    <property type="component" value="Unassembled WGS sequence"/>
</dbReference>
<proteinExistence type="predicted"/>